<evidence type="ECO:0000259" key="1">
    <source>
        <dbReference type="PROSITE" id="PS50097"/>
    </source>
</evidence>
<dbReference type="InterPro" id="IPR000210">
    <property type="entry name" value="BTB/POZ_dom"/>
</dbReference>
<name>A0ABR4HBG1_9EURO</name>
<comment type="caution">
    <text evidence="2">The sequence shown here is derived from an EMBL/GenBank/DDBJ whole genome shotgun (WGS) entry which is preliminary data.</text>
</comment>
<evidence type="ECO:0000313" key="2">
    <source>
        <dbReference type="EMBL" id="KAL2812564.1"/>
    </source>
</evidence>
<dbReference type="InterPro" id="IPR011333">
    <property type="entry name" value="SKP1/BTB/POZ_sf"/>
</dbReference>
<reference evidence="2 3" key="1">
    <citation type="submission" date="2024-07" db="EMBL/GenBank/DDBJ databases">
        <title>Section-level genome sequencing and comparative genomics of Aspergillus sections Usti and Cavernicolus.</title>
        <authorList>
            <consortium name="Lawrence Berkeley National Laboratory"/>
            <person name="Nybo J.L."/>
            <person name="Vesth T.C."/>
            <person name="Theobald S."/>
            <person name="Frisvad J.C."/>
            <person name="Larsen T.O."/>
            <person name="Kjaerboelling I."/>
            <person name="Rothschild-Mancinelli K."/>
            <person name="Lyhne E.K."/>
            <person name="Kogle M.E."/>
            <person name="Barry K."/>
            <person name="Clum A."/>
            <person name="Na H."/>
            <person name="Ledsgaard L."/>
            <person name="Lin J."/>
            <person name="Lipzen A."/>
            <person name="Kuo A."/>
            <person name="Riley R."/>
            <person name="Mondo S."/>
            <person name="LaButti K."/>
            <person name="Haridas S."/>
            <person name="Pangalinan J."/>
            <person name="Salamov A.A."/>
            <person name="Simmons B.A."/>
            <person name="Magnuson J.K."/>
            <person name="Chen J."/>
            <person name="Drula E."/>
            <person name="Henrissat B."/>
            <person name="Wiebenga A."/>
            <person name="Lubbers R.J."/>
            <person name="Gomes A.C."/>
            <person name="Makela M.R."/>
            <person name="Stajich J."/>
            <person name="Grigoriev I.V."/>
            <person name="Mortensen U.H."/>
            <person name="De vries R.P."/>
            <person name="Baker S.E."/>
            <person name="Andersen M.R."/>
        </authorList>
    </citation>
    <scope>NUCLEOTIDE SEQUENCE [LARGE SCALE GENOMIC DNA]</scope>
    <source>
        <strain evidence="2 3">CBS 600.67</strain>
    </source>
</reference>
<sequence length="364" mass="40457">MATSIIHLSLSPLEKLKKSLSGLLSTPDPTDDLISIYKSAVTSGSFESYKLVAAEMFSRIDNPAIALTIEESILAAIKKRGQLPRTEHIVMNILRLRNNRVLRENLLKSALEAAARENNVAVAKCILQEEFPICFLQSSILLAARENSAKMLTLLVKTLVEWGGVDVRTLVALFGFADGSHPDIAVHIDLHQLSILTMALEICVAHKSVGMQTILLATWSDYVRKLTKPAPGLGNTPQEFNKFAVEEYGKLSRVNCLKLFCQRIPDNLRCSISERLKFDGSRSMNVSLSTGGEVIKAHSDVLVYWSPYFGRKEHDLFSYCFDGKVPVRALRAVVEFMYTGGYPDPKTGDREEVLQGVFNAAKYF</sequence>
<dbReference type="CDD" id="cd18186">
    <property type="entry name" value="BTB_POZ_ZBTB_KLHL-like"/>
    <property type="match status" value="1"/>
</dbReference>
<dbReference type="PROSITE" id="PS50097">
    <property type="entry name" value="BTB"/>
    <property type="match status" value="1"/>
</dbReference>
<proteinExistence type="predicted"/>
<dbReference type="Proteomes" id="UP001610335">
    <property type="component" value="Unassembled WGS sequence"/>
</dbReference>
<dbReference type="SUPFAM" id="SSF54695">
    <property type="entry name" value="POZ domain"/>
    <property type="match status" value="1"/>
</dbReference>
<dbReference type="Gene3D" id="3.30.710.10">
    <property type="entry name" value="Potassium Channel Kv1.1, Chain A"/>
    <property type="match status" value="1"/>
</dbReference>
<keyword evidence="3" id="KW-1185">Reference proteome</keyword>
<organism evidence="2 3">
    <name type="scientific">Aspergillus cavernicola</name>
    <dbReference type="NCBI Taxonomy" id="176166"/>
    <lineage>
        <taxon>Eukaryota</taxon>
        <taxon>Fungi</taxon>
        <taxon>Dikarya</taxon>
        <taxon>Ascomycota</taxon>
        <taxon>Pezizomycotina</taxon>
        <taxon>Eurotiomycetes</taxon>
        <taxon>Eurotiomycetidae</taxon>
        <taxon>Eurotiales</taxon>
        <taxon>Aspergillaceae</taxon>
        <taxon>Aspergillus</taxon>
        <taxon>Aspergillus subgen. Nidulantes</taxon>
    </lineage>
</organism>
<accession>A0ABR4HBG1</accession>
<dbReference type="EMBL" id="JBFXLS010000172">
    <property type="protein sequence ID" value="KAL2812564.1"/>
    <property type="molecule type" value="Genomic_DNA"/>
</dbReference>
<protein>
    <recommendedName>
        <fullName evidence="1">BTB domain-containing protein</fullName>
    </recommendedName>
</protein>
<gene>
    <name evidence="2" type="ORF">BDW59DRAFT_167778</name>
</gene>
<feature type="domain" description="BTB" evidence="1">
    <location>
        <begin position="284"/>
        <end position="346"/>
    </location>
</feature>
<evidence type="ECO:0000313" key="3">
    <source>
        <dbReference type="Proteomes" id="UP001610335"/>
    </source>
</evidence>